<protein>
    <submittedName>
        <fullName evidence="2">FXSXX-COOH protein</fullName>
    </submittedName>
</protein>
<dbReference type="EMBL" id="QVNQ01000010">
    <property type="protein sequence ID" value="RFS82063.1"/>
    <property type="molecule type" value="Genomic_DNA"/>
</dbReference>
<dbReference type="InterPro" id="IPR026334">
    <property type="entry name" value="FxSxx-COOH"/>
</dbReference>
<evidence type="ECO:0000313" key="2">
    <source>
        <dbReference type="EMBL" id="RFS82063.1"/>
    </source>
</evidence>
<organism evidence="2 3">
    <name type="scientific">Actinomadura spongiicola</name>
    <dbReference type="NCBI Taxonomy" id="2303421"/>
    <lineage>
        <taxon>Bacteria</taxon>
        <taxon>Bacillati</taxon>
        <taxon>Actinomycetota</taxon>
        <taxon>Actinomycetes</taxon>
        <taxon>Streptosporangiales</taxon>
        <taxon>Thermomonosporaceae</taxon>
        <taxon>Actinomadura</taxon>
    </lineage>
</organism>
<feature type="region of interest" description="Disordered" evidence="1">
    <location>
        <begin position="1"/>
        <end position="50"/>
    </location>
</feature>
<dbReference type="AlphaFoldDB" id="A0A372GAG0"/>
<evidence type="ECO:0000313" key="3">
    <source>
        <dbReference type="Proteomes" id="UP000262882"/>
    </source>
</evidence>
<accession>A0A372GAG0</accession>
<dbReference type="NCBIfam" id="TIGR04268">
    <property type="entry name" value="FxSxx-COOH"/>
    <property type="match status" value="1"/>
</dbReference>
<name>A0A372GAG0_9ACTN</name>
<proteinExistence type="predicted"/>
<evidence type="ECO:0000256" key="1">
    <source>
        <dbReference type="SAM" id="MobiDB-lite"/>
    </source>
</evidence>
<reference evidence="2 3" key="1">
    <citation type="submission" date="2018-08" db="EMBL/GenBank/DDBJ databases">
        <title>Actinomadura spongicola sp. nov., isolated from marine sponge Leucetta chagosensis.</title>
        <authorList>
            <person name="Li L."/>
            <person name="Lin H.W."/>
        </authorList>
    </citation>
    <scope>NUCLEOTIDE SEQUENCE [LARGE SCALE GENOMIC DNA]</scope>
    <source>
        <strain evidence="2 3">LHW52907</strain>
    </source>
</reference>
<gene>
    <name evidence="2" type="primary">fxsA</name>
    <name evidence="2" type="ORF">D0T12_27825</name>
</gene>
<keyword evidence="3" id="KW-1185">Reference proteome</keyword>
<sequence>MKAASSLMRTPASGTASSGADPVRLERASFMPMSSPHPAPQNNIFSGGVSMADTGADRADQLLDVSVIPLHALDDLEESVLGRALHRIFVSLDTEQAEAIAGFQSAIAEEPK</sequence>
<comment type="caution">
    <text evidence="2">The sequence shown here is derived from an EMBL/GenBank/DDBJ whole genome shotgun (WGS) entry which is preliminary data.</text>
</comment>
<dbReference type="Proteomes" id="UP000262882">
    <property type="component" value="Unassembled WGS sequence"/>
</dbReference>